<dbReference type="InterPro" id="IPR030382">
    <property type="entry name" value="MeTrfase_TRM5/TYW2"/>
</dbReference>
<name>X1DZW1_9ZZZZ</name>
<evidence type="ECO:0000259" key="4">
    <source>
        <dbReference type="PROSITE" id="PS51684"/>
    </source>
</evidence>
<dbReference type="PANTHER" id="PTHR23245">
    <property type="entry name" value="TRNA METHYLTRANSFERASE"/>
    <property type="match status" value="1"/>
</dbReference>
<dbReference type="GO" id="GO:0005737">
    <property type="term" value="C:cytoplasm"/>
    <property type="evidence" value="ECO:0007669"/>
    <property type="project" value="TreeGrafter"/>
</dbReference>
<proteinExistence type="predicted"/>
<evidence type="ECO:0000256" key="1">
    <source>
        <dbReference type="ARBA" id="ARBA00022679"/>
    </source>
</evidence>
<dbReference type="PROSITE" id="PS51684">
    <property type="entry name" value="SAM_MT_TRM5_TYW2"/>
    <property type="match status" value="1"/>
</dbReference>
<comment type="caution">
    <text evidence="5">The sequence shown here is derived from an EMBL/GenBank/DDBJ whole genome shotgun (WGS) entry which is preliminary data.</text>
</comment>
<dbReference type="Pfam" id="PF25133">
    <property type="entry name" value="TYW2_N_2"/>
    <property type="match status" value="1"/>
</dbReference>
<dbReference type="SUPFAM" id="SSF53335">
    <property type="entry name" value="S-adenosyl-L-methionine-dependent methyltransferases"/>
    <property type="match status" value="1"/>
</dbReference>
<dbReference type="GO" id="GO:0008175">
    <property type="term" value="F:tRNA methyltransferase activity"/>
    <property type="evidence" value="ECO:0007669"/>
    <property type="project" value="TreeGrafter"/>
</dbReference>
<keyword evidence="1" id="KW-0808">Transferase</keyword>
<gene>
    <name evidence="5" type="ORF">S03H2_02527</name>
</gene>
<keyword evidence="2" id="KW-0949">S-adenosyl-L-methionine</keyword>
<dbReference type="Pfam" id="PF02475">
    <property type="entry name" value="TRM5-TYW2_MTfase"/>
    <property type="match status" value="1"/>
</dbReference>
<dbReference type="Gene3D" id="3.30.300.110">
    <property type="entry name" value="Met-10+ protein-like domains"/>
    <property type="match status" value="1"/>
</dbReference>
<dbReference type="Gene3D" id="3.40.50.150">
    <property type="entry name" value="Vaccinia Virus protein VP39"/>
    <property type="match status" value="1"/>
</dbReference>
<feature type="domain" description="SAM-dependent methyltransferase TRM5/TYW2-type" evidence="4">
    <location>
        <begin position="27"/>
        <end position="283"/>
    </location>
</feature>
<evidence type="ECO:0000256" key="3">
    <source>
        <dbReference type="ARBA" id="ARBA00022694"/>
    </source>
</evidence>
<dbReference type="AlphaFoldDB" id="X1DZW1"/>
<sequence length="283" mass="32226">MGFKDKLKDALIGILTDEELSVLPRGFQTIGDVVLIKLNPLLLEKKILIAEKYLELLPKIKSVYFNSGKVKGQFRTPEKIEFLVGIDNPVVKHKEHGVTYKFDFTKIMFSMGNLNERRFLATLVKEGEIIVDMFAGIGYFSLPIAKHSKPKKIFSIELNPDSFNYLTENINLNHFEDIITPINGDSKIEVIKLSDSGFKADRVIMGVFPAPKDFIKEALTLAKVEGTIYHYEGIADKENYLDLFNEFKNIAEKSDFKCNLLAKRFVKSYGPGLYHVVFDINVF</sequence>
<dbReference type="InterPro" id="IPR029063">
    <property type="entry name" value="SAM-dependent_MTases_sf"/>
</dbReference>
<reference evidence="5" key="1">
    <citation type="journal article" date="2014" name="Front. Microbiol.">
        <title>High frequency of phylogenetically diverse reductive dehalogenase-homologous genes in deep subseafloor sedimentary metagenomes.</title>
        <authorList>
            <person name="Kawai M."/>
            <person name="Futagami T."/>
            <person name="Toyoda A."/>
            <person name="Takaki Y."/>
            <person name="Nishi S."/>
            <person name="Hori S."/>
            <person name="Arai W."/>
            <person name="Tsubouchi T."/>
            <person name="Morono Y."/>
            <person name="Uchiyama I."/>
            <person name="Ito T."/>
            <person name="Fujiyama A."/>
            <person name="Inagaki F."/>
            <person name="Takami H."/>
        </authorList>
    </citation>
    <scope>NUCLEOTIDE SEQUENCE</scope>
    <source>
        <strain evidence="5">Expedition CK06-06</strain>
    </source>
</reference>
<evidence type="ECO:0000256" key="2">
    <source>
        <dbReference type="ARBA" id="ARBA00022691"/>
    </source>
</evidence>
<dbReference type="CDD" id="cd02440">
    <property type="entry name" value="AdoMet_MTases"/>
    <property type="match status" value="1"/>
</dbReference>
<dbReference type="InterPro" id="IPR056743">
    <property type="entry name" value="TRM5-TYW2-like_MTfase"/>
</dbReference>
<keyword evidence="3" id="KW-0819">tRNA processing</keyword>
<protein>
    <recommendedName>
        <fullName evidence="4">SAM-dependent methyltransferase TRM5/TYW2-type domain-containing protein</fullName>
    </recommendedName>
</protein>
<accession>X1DZW1</accession>
<organism evidence="5">
    <name type="scientific">marine sediment metagenome</name>
    <dbReference type="NCBI Taxonomy" id="412755"/>
    <lineage>
        <taxon>unclassified sequences</taxon>
        <taxon>metagenomes</taxon>
        <taxon>ecological metagenomes</taxon>
    </lineage>
</organism>
<evidence type="ECO:0000313" key="5">
    <source>
        <dbReference type="EMBL" id="GAH25822.1"/>
    </source>
</evidence>
<dbReference type="EMBL" id="BARU01000853">
    <property type="protein sequence ID" value="GAH25822.1"/>
    <property type="molecule type" value="Genomic_DNA"/>
</dbReference>
<dbReference type="GO" id="GO:0030488">
    <property type="term" value="P:tRNA methylation"/>
    <property type="evidence" value="ECO:0007669"/>
    <property type="project" value="TreeGrafter"/>
</dbReference>
<dbReference type="InterPro" id="IPR056744">
    <property type="entry name" value="TRM5/TYW2-like_N"/>
</dbReference>